<evidence type="ECO:0000313" key="1">
    <source>
        <dbReference type="EMBL" id="MPM25201.1"/>
    </source>
</evidence>
<reference evidence="1" key="1">
    <citation type="submission" date="2019-08" db="EMBL/GenBank/DDBJ databases">
        <authorList>
            <person name="Kucharzyk K."/>
            <person name="Murdoch R.W."/>
            <person name="Higgins S."/>
            <person name="Loffler F."/>
        </authorList>
    </citation>
    <scope>NUCLEOTIDE SEQUENCE</scope>
</reference>
<comment type="caution">
    <text evidence="1">The sequence shown here is derived from an EMBL/GenBank/DDBJ whole genome shotgun (WGS) entry which is preliminary data.</text>
</comment>
<gene>
    <name evidence="1" type="ORF">SDC9_71691</name>
</gene>
<accession>A0A644YBB3</accession>
<dbReference type="AlphaFoldDB" id="A0A644YBB3"/>
<proteinExistence type="predicted"/>
<sequence>MDELYAMLLQAEESEALARKLTEETGLTLPDAPSSEIRECSDQSDAMSLFEKAWELYQQVEAQVRMQLDDMDSEEDSLLLAQTLLDIHIHPNSGLKRDTPALWESQYLWLKLYFQTRNEAYLEKAKLCDGIRNACVEKIEQEDNQ</sequence>
<protein>
    <submittedName>
        <fullName evidence="1">Uncharacterized protein</fullName>
    </submittedName>
</protein>
<organism evidence="1">
    <name type="scientific">bioreactor metagenome</name>
    <dbReference type="NCBI Taxonomy" id="1076179"/>
    <lineage>
        <taxon>unclassified sequences</taxon>
        <taxon>metagenomes</taxon>
        <taxon>ecological metagenomes</taxon>
    </lineage>
</organism>
<dbReference type="EMBL" id="VSSQ01004438">
    <property type="protein sequence ID" value="MPM25201.1"/>
    <property type="molecule type" value="Genomic_DNA"/>
</dbReference>
<name>A0A644YBB3_9ZZZZ</name>